<evidence type="ECO:0000256" key="5">
    <source>
        <dbReference type="SAM" id="Phobius"/>
    </source>
</evidence>
<evidence type="ECO:0000256" key="2">
    <source>
        <dbReference type="ARBA" id="ARBA00022692"/>
    </source>
</evidence>
<feature type="transmembrane region" description="Helical" evidence="5">
    <location>
        <begin position="161"/>
        <end position="178"/>
    </location>
</feature>
<dbReference type="PANTHER" id="PTHR37422:SF17">
    <property type="entry name" value="O-ANTIGEN LIGASE"/>
    <property type="match status" value="1"/>
</dbReference>
<dbReference type="Proteomes" id="UP000729701">
    <property type="component" value="Unassembled WGS sequence"/>
</dbReference>
<dbReference type="InterPro" id="IPR007016">
    <property type="entry name" value="O-antigen_ligase-rel_domated"/>
</dbReference>
<accession>A0A951QN42</accession>
<feature type="transmembrane region" description="Helical" evidence="5">
    <location>
        <begin position="386"/>
        <end position="406"/>
    </location>
</feature>
<dbReference type="GO" id="GO:0016874">
    <property type="term" value="F:ligase activity"/>
    <property type="evidence" value="ECO:0007669"/>
    <property type="project" value="UniProtKB-KW"/>
</dbReference>
<evidence type="ECO:0000256" key="3">
    <source>
        <dbReference type="ARBA" id="ARBA00022989"/>
    </source>
</evidence>
<name>A0A951QN42_9CYAN</name>
<reference evidence="7" key="1">
    <citation type="submission" date="2021-05" db="EMBL/GenBank/DDBJ databases">
        <authorList>
            <person name="Pietrasiak N."/>
            <person name="Ward R."/>
            <person name="Stajich J.E."/>
            <person name="Kurbessoian T."/>
        </authorList>
    </citation>
    <scope>NUCLEOTIDE SEQUENCE</scope>
    <source>
        <strain evidence="7">GSE-NOS-MK-12-04C</strain>
    </source>
</reference>
<feature type="transmembrane region" description="Helical" evidence="5">
    <location>
        <begin position="185"/>
        <end position="201"/>
    </location>
</feature>
<feature type="domain" description="O-antigen ligase-related" evidence="6">
    <location>
        <begin position="191"/>
        <end position="342"/>
    </location>
</feature>
<keyword evidence="2 5" id="KW-0812">Transmembrane</keyword>
<feature type="transmembrane region" description="Helical" evidence="5">
    <location>
        <begin position="41"/>
        <end position="59"/>
    </location>
</feature>
<feature type="transmembrane region" description="Helical" evidence="5">
    <location>
        <begin position="66"/>
        <end position="84"/>
    </location>
</feature>
<sequence>MKAQSIGHLWRKLEPGIVILLLLVFSADVDLAPFLRTGVNIFAYVIIYPLVLGCWKRFLYVCTRDWTLLLLLVVALTSFFWSVAPEVTSLKLRALMRTMMIGGYLAARYTPLEQKQLLSKVLILSGFFSYAAVLLLPSYGIKFASADGDLGWTGIYGFKNGLGTMMNLGATLALLNFLHGKKNRLLSLVGFCLAVILIVCSKSSTSLISLASAIALLPIYKIMKQHYKLRIVFFISALLLSVSVAILALTNLDTIFTNFLGKEATLSGRQPLWGAIVSVGNERPWLGYGFGGAFWNSPFGLEAISRNPLGWPPLDSDLTKFHSHSGFVELFTQLGWLGCSIFALNFVFVFYRVITLAISTKKIEYFWMLQILIIFVVFNYTEAPTILVANQFMWVLYVSICLSTAIQKGRIKRESQRRNFQKINCPVG</sequence>
<feature type="transmembrane region" description="Helical" evidence="5">
    <location>
        <begin position="230"/>
        <end position="250"/>
    </location>
</feature>
<comment type="subcellular location">
    <subcellularLocation>
        <location evidence="1">Membrane</location>
        <topology evidence="1">Multi-pass membrane protein</topology>
    </subcellularLocation>
</comment>
<organism evidence="7 8">
    <name type="scientific">Cyanomargarita calcarea GSE-NOS-MK-12-04C</name>
    <dbReference type="NCBI Taxonomy" id="2839659"/>
    <lineage>
        <taxon>Bacteria</taxon>
        <taxon>Bacillati</taxon>
        <taxon>Cyanobacteriota</taxon>
        <taxon>Cyanophyceae</taxon>
        <taxon>Nostocales</taxon>
        <taxon>Cyanomargaritaceae</taxon>
        <taxon>Cyanomargarita</taxon>
    </lineage>
</organism>
<comment type="caution">
    <text evidence="7">The sequence shown here is derived from an EMBL/GenBank/DDBJ whole genome shotgun (WGS) entry which is preliminary data.</text>
</comment>
<evidence type="ECO:0000313" key="8">
    <source>
        <dbReference type="Proteomes" id="UP000729701"/>
    </source>
</evidence>
<dbReference type="PANTHER" id="PTHR37422">
    <property type="entry name" value="TEICHURONIC ACID BIOSYNTHESIS PROTEIN TUAE"/>
    <property type="match status" value="1"/>
</dbReference>
<feature type="transmembrane region" description="Helical" evidence="5">
    <location>
        <begin position="121"/>
        <end position="141"/>
    </location>
</feature>
<reference evidence="7" key="2">
    <citation type="journal article" date="2022" name="Microbiol. Resour. Announc.">
        <title>Metagenome Sequencing to Explore Phylogenomics of Terrestrial Cyanobacteria.</title>
        <authorList>
            <person name="Ward R.D."/>
            <person name="Stajich J.E."/>
            <person name="Johansen J.R."/>
            <person name="Huntemann M."/>
            <person name="Clum A."/>
            <person name="Foster B."/>
            <person name="Foster B."/>
            <person name="Roux S."/>
            <person name="Palaniappan K."/>
            <person name="Varghese N."/>
            <person name="Mukherjee S."/>
            <person name="Reddy T.B.K."/>
            <person name="Daum C."/>
            <person name="Copeland A."/>
            <person name="Chen I.A."/>
            <person name="Ivanova N.N."/>
            <person name="Kyrpides N.C."/>
            <person name="Shapiro N."/>
            <person name="Eloe-Fadrosh E.A."/>
            <person name="Pietrasiak N."/>
        </authorList>
    </citation>
    <scope>NUCLEOTIDE SEQUENCE</scope>
    <source>
        <strain evidence="7">GSE-NOS-MK-12-04C</strain>
    </source>
</reference>
<keyword evidence="3 5" id="KW-1133">Transmembrane helix</keyword>
<dbReference type="InterPro" id="IPR051533">
    <property type="entry name" value="WaaL-like"/>
</dbReference>
<dbReference type="Pfam" id="PF04932">
    <property type="entry name" value="Wzy_C"/>
    <property type="match status" value="1"/>
</dbReference>
<gene>
    <name evidence="7" type="ORF">KME60_14110</name>
</gene>
<dbReference type="GO" id="GO:0016020">
    <property type="term" value="C:membrane"/>
    <property type="evidence" value="ECO:0007669"/>
    <property type="project" value="UniProtKB-SubCell"/>
</dbReference>
<evidence type="ECO:0000256" key="1">
    <source>
        <dbReference type="ARBA" id="ARBA00004141"/>
    </source>
</evidence>
<dbReference type="AlphaFoldDB" id="A0A951QN42"/>
<keyword evidence="4 5" id="KW-0472">Membrane</keyword>
<evidence type="ECO:0000259" key="6">
    <source>
        <dbReference type="Pfam" id="PF04932"/>
    </source>
</evidence>
<evidence type="ECO:0000256" key="4">
    <source>
        <dbReference type="ARBA" id="ARBA00023136"/>
    </source>
</evidence>
<proteinExistence type="predicted"/>
<evidence type="ECO:0000313" key="7">
    <source>
        <dbReference type="EMBL" id="MBW4668521.1"/>
    </source>
</evidence>
<feature type="transmembrane region" description="Helical" evidence="5">
    <location>
        <begin position="363"/>
        <end position="380"/>
    </location>
</feature>
<keyword evidence="7" id="KW-0436">Ligase</keyword>
<feature type="transmembrane region" description="Helical" evidence="5">
    <location>
        <begin position="330"/>
        <end position="351"/>
    </location>
</feature>
<dbReference type="EMBL" id="JAHHGZ010000013">
    <property type="protein sequence ID" value="MBW4668521.1"/>
    <property type="molecule type" value="Genomic_DNA"/>
</dbReference>
<protein>
    <submittedName>
        <fullName evidence="7">O-antigen ligase family protein</fullName>
    </submittedName>
</protein>